<evidence type="ECO:0000256" key="2">
    <source>
        <dbReference type="ARBA" id="ARBA00023015"/>
    </source>
</evidence>
<dbReference type="SUPFAM" id="SSF88946">
    <property type="entry name" value="Sigma2 domain of RNA polymerase sigma factors"/>
    <property type="match status" value="1"/>
</dbReference>
<evidence type="ECO:0000313" key="8">
    <source>
        <dbReference type="Proteomes" id="UP001500523"/>
    </source>
</evidence>
<feature type="domain" description="RNA polymerase sigma factor 70 region 4 type 2" evidence="6">
    <location>
        <begin position="149"/>
        <end position="199"/>
    </location>
</feature>
<dbReference type="RefSeq" id="WP_344693565.1">
    <property type="nucleotide sequence ID" value="NZ_BAABBF010000005.1"/>
</dbReference>
<dbReference type="InterPro" id="IPR036388">
    <property type="entry name" value="WH-like_DNA-bd_sf"/>
</dbReference>
<comment type="similarity">
    <text evidence="1">Belongs to the sigma-70 factor family. ECF subfamily.</text>
</comment>
<dbReference type="Pfam" id="PF04542">
    <property type="entry name" value="Sigma70_r2"/>
    <property type="match status" value="1"/>
</dbReference>
<evidence type="ECO:0000259" key="6">
    <source>
        <dbReference type="Pfam" id="PF08281"/>
    </source>
</evidence>
<dbReference type="NCBIfam" id="TIGR02937">
    <property type="entry name" value="sigma70-ECF"/>
    <property type="match status" value="1"/>
</dbReference>
<keyword evidence="4" id="KW-0804">Transcription</keyword>
<dbReference type="InterPro" id="IPR039425">
    <property type="entry name" value="RNA_pol_sigma-70-like"/>
</dbReference>
<evidence type="ECO:0000256" key="4">
    <source>
        <dbReference type="ARBA" id="ARBA00023163"/>
    </source>
</evidence>
<dbReference type="InterPro" id="IPR013324">
    <property type="entry name" value="RNA_pol_sigma_r3/r4-like"/>
</dbReference>
<evidence type="ECO:0000256" key="3">
    <source>
        <dbReference type="ARBA" id="ARBA00023082"/>
    </source>
</evidence>
<proteinExistence type="inferred from homology"/>
<comment type="caution">
    <text evidence="7">The sequence shown here is derived from an EMBL/GenBank/DDBJ whole genome shotgun (WGS) entry which is preliminary data.</text>
</comment>
<evidence type="ECO:0000259" key="5">
    <source>
        <dbReference type="Pfam" id="PF04542"/>
    </source>
</evidence>
<gene>
    <name evidence="7" type="ORF">GCM10022268_23310</name>
</gene>
<sequence length="207" mass="22795">MAIHDMRAQPALRPALEGSAFPLGCRSARRPASPILQPVPVMPPTGLEAVYLANRDKLVRFLRARGADDAAEDLVHDLWLRVAGQATGPVGNPLAYLFRAADMLMIDRYRSSRQAGLREQAWEEGRAGHVAVEPEAERLVAARQQATHVERTLRELGPRKEAIFRRARIDGVPQRLIAEELGVSISTVESDLRAACRALAQLKKDIG</sequence>
<evidence type="ECO:0000313" key="7">
    <source>
        <dbReference type="EMBL" id="GAA3713889.1"/>
    </source>
</evidence>
<dbReference type="EMBL" id="BAABBF010000005">
    <property type="protein sequence ID" value="GAA3713889.1"/>
    <property type="molecule type" value="Genomic_DNA"/>
</dbReference>
<evidence type="ECO:0008006" key="9">
    <source>
        <dbReference type="Google" id="ProtNLM"/>
    </source>
</evidence>
<dbReference type="PANTHER" id="PTHR43133">
    <property type="entry name" value="RNA POLYMERASE ECF-TYPE SIGMA FACTO"/>
    <property type="match status" value="1"/>
</dbReference>
<keyword evidence="8" id="KW-1185">Reference proteome</keyword>
<keyword evidence="2" id="KW-0805">Transcription regulation</keyword>
<feature type="domain" description="RNA polymerase sigma-70 region 2" evidence="5">
    <location>
        <begin position="51"/>
        <end position="113"/>
    </location>
</feature>
<evidence type="ECO:0000256" key="1">
    <source>
        <dbReference type="ARBA" id="ARBA00010641"/>
    </source>
</evidence>
<name>A0ABP7E623_9SPHN</name>
<dbReference type="Gene3D" id="1.10.10.10">
    <property type="entry name" value="Winged helix-like DNA-binding domain superfamily/Winged helix DNA-binding domain"/>
    <property type="match status" value="1"/>
</dbReference>
<reference evidence="8" key="1">
    <citation type="journal article" date="2019" name="Int. J. Syst. Evol. Microbiol.">
        <title>The Global Catalogue of Microorganisms (GCM) 10K type strain sequencing project: providing services to taxonomists for standard genome sequencing and annotation.</title>
        <authorList>
            <consortium name="The Broad Institute Genomics Platform"/>
            <consortium name="The Broad Institute Genome Sequencing Center for Infectious Disease"/>
            <person name="Wu L."/>
            <person name="Ma J."/>
        </authorList>
    </citation>
    <scope>NUCLEOTIDE SEQUENCE [LARGE SCALE GENOMIC DNA]</scope>
    <source>
        <strain evidence="8">JCM 17498</strain>
    </source>
</reference>
<dbReference type="Proteomes" id="UP001500523">
    <property type="component" value="Unassembled WGS sequence"/>
</dbReference>
<dbReference type="InterPro" id="IPR007627">
    <property type="entry name" value="RNA_pol_sigma70_r2"/>
</dbReference>
<dbReference type="PANTHER" id="PTHR43133:SF63">
    <property type="entry name" value="RNA POLYMERASE SIGMA FACTOR FECI-RELATED"/>
    <property type="match status" value="1"/>
</dbReference>
<dbReference type="Gene3D" id="1.10.1740.10">
    <property type="match status" value="1"/>
</dbReference>
<dbReference type="InterPro" id="IPR013325">
    <property type="entry name" value="RNA_pol_sigma_r2"/>
</dbReference>
<dbReference type="InterPro" id="IPR013249">
    <property type="entry name" value="RNA_pol_sigma70_r4_t2"/>
</dbReference>
<dbReference type="InterPro" id="IPR014284">
    <property type="entry name" value="RNA_pol_sigma-70_dom"/>
</dbReference>
<organism evidence="7 8">
    <name type="scientific">Sphingomonas cynarae</name>
    <dbReference type="NCBI Taxonomy" id="930197"/>
    <lineage>
        <taxon>Bacteria</taxon>
        <taxon>Pseudomonadati</taxon>
        <taxon>Pseudomonadota</taxon>
        <taxon>Alphaproteobacteria</taxon>
        <taxon>Sphingomonadales</taxon>
        <taxon>Sphingomonadaceae</taxon>
        <taxon>Sphingomonas</taxon>
    </lineage>
</organism>
<dbReference type="SUPFAM" id="SSF88659">
    <property type="entry name" value="Sigma3 and sigma4 domains of RNA polymerase sigma factors"/>
    <property type="match status" value="1"/>
</dbReference>
<dbReference type="Pfam" id="PF08281">
    <property type="entry name" value="Sigma70_r4_2"/>
    <property type="match status" value="1"/>
</dbReference>
<protein>
    <recommendedName>
        <fullName evidence="9">RNA polymerase sigma-70 factor (ECF subfamily)</fullName>
    </recommendedName>
</protein>
<keyword evidence="3" id="KW-0731">Sigma factor</keyword>
<accession>A0ABP7E623</accession>